<dbReference type="Proteomes" id="UP000485058">
    <property type="component" value="Unassembled WGS sequence"/>
</dbReference>
<organism evidence="1 2">
    <name type="scientific">Haematococcus lacustris</name>
    <name type="common">Green alga</name>
    <name type="synonym">Haematococcus pluvialis</name>
    <dbReference type="NCBI Taxonomy" id="44745"/>
    <lineage>
        <taxon>Eukaryota</taxon>
        <taxon>Viridiplantae</taxon>
        <taxon>Chlorophyta</taxon>
        <taxon>core chlorophytes</taxon>
        <taxon>Chlorophyceae</taxon>
        <taxon>CS clade</taxon>
        <taxon>Chlamydomonadales</taxon>
        <taxon>Haematococcaceae</taxon>
        <taxon>Haematococcus</taxon>
    </lineage>
</organism>
<accession>A0A6A0AC86</accession>
<dbReference type="AlphaFoldDB" id="A0A6A0AC86"/>
<sequence length="155" mass="17046">MLRQPRFSVYRVSFVTPVSLAWNSGRAQPLVVRRTRQRVRALHHHIGSSSSHLEIVRRALHATLDAGPQISSTSIIQVAQLQQAPPALPNALHVQCCIAVPVQPSDWLWQLSSAQLLSSNTSPKQRTGNGSHRQASSTLTILQSASSCRHLHRGC</sequence>
<keyword evidence="2" id="KW-1185">Reference proteome</keyword>
<dbReference type="EMBL" id="BLLF01004851">
    <property type="protein sequence ID" value="GFH30356.1"/>
    <property type="molecule type" value="Genomic_DNA"/>
</dbReference>
<comment type="caution">
    <text evidence="1">The sequence shown here is derived from an EMBL/GenBank/DDBJ whole genome shotgun (WGS) entry which is preliminary data.</text>
</comment>
<gene>
    <name evidence="1" type="ORF">HaLaN_29194</name>
</gene>
<evidence type="ECO:0000313" key="2">
    <source>
        <dbReference type="Proteomes" id="UP000485058"/>
    </source>
</evidence>
<name>A0A6A0AC86_HAELA</name>
<reference evidence="1 2" key="1">
    <citation type="submission" date="2020-02" db="EMBL/GenBank/DDBJ databases">
        <title>Draft genome sequence of Haematococcus lacustris strain NIES-144.</title>
        <authorList>
            <person name="Morimoto D."/>
            <person name="Nakagawa S."/>
            <person name="Yoshida T."/>
            <person name="Sawayama S."/>
        </authorList>
    </citation>
    <scope>NUCLEOTIDE SEQUENCE [LARGE SCALE GENOMIC DNA]</scope>
    <source>
        <strain evidence="1 2">NIES-144</strain>
    </source>
</reference>
<protein>
    <submittedName>
        <fullName evidence="1">Uncharacterized protein</fullName>
    </submittedName>
</protein>
<evidence type="ECO:0000313" key="1">
    <source>
        <dbReference type="EMBL" id="GFH30356.1"/>
    </source>
</evidence>
<proteinExistence type="predicted"/>